<reference evidence="2 3" key="1">
    <citation type="submission" date="2019-10" db="EMBL/GenBank/DDBJ databases">
        <authorList>
            <person name="Palmer J.M."/>
        </authorList>
    </citation>
    <scope>NUCLEOTIDE SEQUENCE [LARGE SCALE GENOMIC DNA]</scope>
    <source>
        <strain evidence="2 3">TWF696</strain>
    </source>
</reference>
<evidence type="ECO:0000256" key="1">
    <source>
        <dbReference type="SAM" id="MobiDB-lite"/>
    </source>
</evidence>
<dbReference type="Proteomes" id="UP001375240">
    <property type="component" value="Unassembled WGS sequence"/>
</dbReference>
<dbReference type="EMBL" id="JAVHNQ010000002">
    <property type="protein sequence ID" value="KAK6355132.1"/>
    <property type="molecule type" value="Genomic_DNA"/>
</dbReference>
<feature type="compositionally biased region" description="Low complexity" evidence="1">
    <location>
        <begin position="144"/>
        <end position="164"/>
    </location>
</feature>
<feature type="compositionally biased region" description="Basic and acidic residues" evidence="1">
    <location>
        <begin position="195"/>
        <end position="204"/>
    </location>
</feature>
<feature type="region of interest" description="Disordered" evidence="1">
    <location>
        <begin position="60"/>
        <end position="223"/>
    </location>
</feature>
<feature type="compositionally biased region" description="Acidic residues" evidence="1">
    <location>
        <begin position="18"/>
        <end position="28"/>
    </location>
</feature>
<sequence length="578" mass="63275">MKQSFLSNASSKSSTLDNNDDYDDDSDELSCSMTNLSFSGMCDCDDLSLQDDLEIVECQTDPKKALDTGPAVGDIRQPMSPKSPLSTSFIAGRGAGLSAEKPSSDKSIGLDPASMVTTPTSLEADSTALDVKKCDLKLRHHGSDGPSSSDMSSGSGSDGGSDAPSYPPQVRPPHDWGISRQRRRGRSGDDPNEEDNYRRPERGSSRPKPSRTKKYACPAAKGDPFNNPECLGVSFPNLAKTRQHLACNLHFAVNSTTKLPDEVRDPNGWDEIQRYAYPNQEVPSSDEDYYKTLDVIERAGTGPGQPDFRSHIIRMIRRSMDDPEAGRQILSALESIGLESPNPRPDDWYMVTAHVPSSSPSDPGHFPAPYDTADDFESLYDNFQYTIPSSLGGHPGHSPEVTRAPWSASEHVNVVVTSSPGFFDHGLNITSSPRDATSHPFSDFIHAGNMMEDAPPLARADHRHPIDDGLRLGPPAHSHSHDRRPRVVVQLQGTHRGQFSYYPADGAVDFESWVQTMVLRGFSFSHFRVHCINAGGPIDVESNDQLWDIYGAVYRRQPGINVNLVIGPRAGSSRQSRT</sequence>
<evidence type="ECO:0000313" key="2">
    <source>
        <dbReference type="EMBL" id="KAK6355132.1"/>
    </source>
</evidence>
<protein>
    <submittedName>
        <fullName evidence="2">Uncharacterized protein</fullName>
    </submittedName>
</protein>
<feature type="compositionally biased region" description="Basic and acidic residues" evidence="1">
    <location>
        <begin position="130"/>
        <end position="143"/>
    </location>
</feature>
<feature type="compositionally biased region" description="Polar residues" evidence="1">
    <location>
        <begin position="115"/>
        <end position="124"/>
    </location>
</feature>
<gene>
    <name evidence="2" type="ORF">TWF696_004255</name>
</gene>
<comment type="caution">
    <text evidence="2">The sequence shown here is derived from an EMBL/GenBank/DDBJ whole genome shotgun (WGS) entry which is preliminary data.</text>
</comment>
<evidence type="ECO:0000313" key="3">
    <source>
        <dbReference type="Proteomes" id="UP001375240"/>
    </source>
</evidence>
<accession>A0AAV9V5J9</accession>
<feature type="compositionally biased region" description="Polar residues" evidence="1">
    <location>
        <begin position="1"/>
        <end position="12"/>
    </location>
</feature>
<feature type="region of interest" description="Disordered" evidence="1">
    <location>
        <begin position="1"/>
        <end position="29"/>
    </location>
</feature>
<keyword evidence="3" id="KW-1185">Reference proteome</keyword>
<name>A0AAV9V5J9_9PEZI</name>
<dbReference type="AlphaFoldDB" id="A0AAV9V5J9"/>
<proteinExistence type="predicted"/>
<organism evidence="2 3">
    <name type="scientific">Orbilia brochopaga</name>
    <dbReference type="NCBI Taxonomy" id="3140254"/>
    <lineage>
        <taxon>Eukaryota</taxon>
        <taxon>Fungi</taxon>
        <taxon>Dikarya</taxon>
        <taxon>Ascomycota</taxon>
        <taxon>Pezizomycotina</taxon>
        <taxon>Orbiliomycetes</taxon>
        <taxon>Orbiliales</taxon>
        <taxon>Orbiliaceae</taxon>
        <taxon>Orbilia</taxon>
    </lineage>
</organism>